<reference evidence="3" key="2">
    <citation type="journal article" date="2008" name="Nucleic Acids Res.">
        <title>The rice annotation project database (RAP-DB): 2008 update.</title>
        <authorList>
            <consortium name="The rice annotation project (RAP)"/>
        </authorList>
    </citation>
    <scope>GENOME REANNOTATION</scope>
    <source>
        <strain evidence="3">cv. Nipponbare</strain>
    </source>
</reference>
<organism evidence="2 3">
    <name type="scientific">Oryza sativa subsp. japonica</name>
    <name type="common">Rice</name>
    <dbReference type="NCBI Taxonomy" id="39947"/>
    <lineage>
        <taxon>Eukaryota</taxon>
        <taxon>Viridiplantae</taxon>
        <taxon>Streptophyta</taxon>
        <taxon>Embryophyta</taxon>
        <taxon>Tracheophyta</taxon>
        <taxon>Spermatophyta</taxon>
        <taxon>Magnoliopsida</taxon>
        <taxon>Liliopsida</taxon>
        <taxon>Poales</taxon>
        <taxon>Poaceae</taxon>
        <taxon>BOP clade</taxon>
        <taxon>Oryzoideae</taxon>
        <taxon>Oryzeae</taxon>
        <taxon>Oryzinae</taxon>
        <taxon>Oryza</taxon>
        <taxon>Oryza sativa</taxon>
    </lineage>
</organism>
<dbReference type="AlphaFoldDB" id="Q654W6"/>
<proteinExistence type="predicted"/>
<feature type="region of interest" description="Disordered" evidence="1">
    <location>
        <begin position="114"/>
        <end position="135"/>
    </location>
</feature>
<sequence length="158" mass="17597">MEVDGENEEMEGVERPSPPLSWSASIAHLALSPPPVPSNHASLVRFVHAKVVHRGTSECIIETGAWQRDGQRLEASAEGGDAGTVGRGRQRAGERRQSPSMPVRRTFLQLLLHRQPPLPEPSPPAAPPHLASPCRRSLLRLRARLLRRRKRLGKRERE</sequence>
<feature type="region of interest" description="Disordered" evidence="1">
    <location>
        <begin position="1"/>
        <end position="21"/>
    </location>
</feature>
<name>Q654W6_ORYSJ</name>
<feature type="compositionally biased region" description="Acidic residues" evidence="1">
    <location>
        <begin position="1"/>
        <end position="11"/>
    </location>
</feature>
<gene>
    <name evidence="2" type="primary">OJ1288_C01.25</name>
</gene>
<evidence type="ECO:0000313" key="3">
    <source>
        <dbReference type="Proteomes" id="UP000000763"/>
    </source>
</evidence>
<feature type="compositionally biased region" description="Pro residues" evidence="1">
    <location>
        <begin position="116"/>
        <end position="127"/>
    </location>
</feature>
<dbReference type="EMBL" id="AP003951">
    <property type="protein sequence ID" value="BAD45651.1"/>
    <property type="molecule type" value="Genomic_DNA"/>
</dbReference>
<reference evidence="3" key="1">
    <citation type="journal article" date="2005" name="Nature">
        <title>The map-based sequence of the rice genome.</title>
        <authorList>
            <consortium name="International rice genome sequencing project (IRGSP)"/>
            <person name="Matsumoto T."/>
            <person name="Wu J."/>
            <person name="Kanamori H."/>
            <person name="Katayose Y."/>
            <person name="Fujisawa M."/>
            <person name="Namiki N."/>
            <person name="Mizuno H."/>
            <person name="Yamamoto K."/>
            <person name="Antonio B.A."/>
            <person name="Baba T."/>
            <person name="Sakata K."/>
            <person name="Nagamura Y."/>
            <person name="Aoki H."/>
            <person name="Arikawa K."/>
            <person name="Arita K."/>
            <person name="Bito T."/>
            <person name="Chiden Y."/>
            <person name="Fujitsuka N."/>
            <person name="Fukunaka R."/>
            <person name="Hamada M."/>
            <person name="Harada C."/>
            <person name="Hayashi A."/>
            <person name="Hijishita S."/>
            <person name="Honda M."/>
            <person name="Hosokawa S."/>
            <person name="Ichikawa Y."/>
            <person name="Idonuma A."/>
            <person name="Iijima M."/>
            <person name="Ikeda M."/>
            <person name="Ikeno M."/>
            <person name="Ito K."/>
            <person name="Ito S."/>
            <person name="Ito T."/>
            <person name="Ito Y."/>
            <person name="Ito Y."/>
            <person name="Iwabuchi A."/>
            <person name="Kamiya K."/>
            <person name="Karasawa W."/>
            <person name="Kurita K."/>
            <person name="Katagiri S."/>
            <person name="Kikuta A."/>
            <person name="Kobayashi H."/>
            <person name="Kobayashi N."/>
            <person name="Machita K."/>
            <person name="Maehara T."/>
            <person name="Masukawa M."/>
            <person name="Mizubayashi T."/>
            <person name="Mukai Y."/>
            <person name="Nagasaki H."/>
            <person name="Nagata Y."/>
            <person name="Naito S."/>
            <person name="Nakashima M."/>
            <person name="Nakama Y."/>
            <person name="Nakamichi Y."/>
            <person name="Nakamura M."/>
            <person name="Meguro A."/>
            <person name="Negishi M."/>
            <person name="Ohta I."/>
            <person name="Ohta T."/>
            <person name="Okamoto M."/>
            <person name="Ono N."/>
            <person name="Saji S."/>
            <person name="Sakaguchi M."/>
            <person name="Sakai K."/>
            <person name="Shibata M."/>
            <person name="Shimokawa T."/>
            <person name="Song J."/>
            <person name="Takazaki Y."/>
            <person name="Terasawa K."/>
            <person name="Tsugane M."/>
            <person name="Tsuji K."/>
            <person name="Ueda S."/>
            <person name="Waki K."/>
            <person name="Yamagata H."/>
            <person name="Yamamoto M."/>
            <person name="Yamamoto S."/>
            <person name="Yamane H."/>
            <person name="Yoshiki S."/>
            <person name="Yoshihara R."/>
            <person name="Yukawa K."/>
            <person name="Zhong H."/>
            <person name="Yano M."/>
            <person name="Yuan Q."/>
            <person name="Ouyang S."/>
            <person name="Liu J."/>
            <person name="Jones K.M."/>
            <person name="Gansberger K."/>
            <person name="Moffat K."/>
            <person name="Hill J."/>
            <person name="Bera J."/>
            <person name="Fadrosh D."/>
            <person name="Jin S."/>
            <person name="Johri S."/>
            <person name="Kim M."/>
            <person name="Overton L."/>
            <person name="Reardon M."/>
            <person name="Tsitrin T."/>
            <person name="Vuong H."/>
            <person name="Weaver B."/>
            <person name="Ciecko A."/>
            <person name="Tallon L."/>
            <person name="Jackson J."/>
            <person name="Pai G."/>
            <person name="Aken S.V."/>
            <person name="Utterback T."/>
            <person name="Reidmuller S."/>
            <person name="Feldblyum T."/>
            <person name="Hsiao J."/>
            <person name="Zismann V."/>
            <person name="Iobst S."/>
            <person name="de Vazeille A.R."/>
            <person name="Buell C.R."/>
            <person name="Ying K."/>
            <person name="Li Y."/>
            <person name="Lu T."/>
            <person name="Huang Y."/>
            <person name="Zhao Q."/>
            <person name="Feng Q."/>
            <person name="Zhang L."/>
            <person name="Zhu J."/>
            <person name="Weng Q."/>
            <person name="Mu J."/>
            <person name="Lu Y."/>
            <person name="Fan D."/>
            <person name="Liu Y."/>
            <person name="Guan J."/>
            <person name="Zhang Y."/>
            <person name="Yu S."/>
            <person name="Liu X."/>
            <person name="Zhang Y."/>
            <person name="Hong G."/>
            <person name="Han B."/>
            <person name="Choisne N."/>
            <person name="Demange N."/>
            <person name="Orjeda G."/>
            <person name="Samain S."/>
            <person name="Cattolico L."/>
            <person name="Pelletier E."/>
            <person name="Couloux A."/>
            <person name="Segurens B."/>
            <person name="Wincker P."/>
            <person name="D'Hont A."/>
            <person name="Scarpelli C."/>
            <person name="Weissenbach J."/>
            <person name="Salanoubat M."/>
            <person name="Quetier F."/>
            <person name="Yu Y."/>
            <person name="Kim H.R."/>
            <person name="Rambo T."/>
            <person name="Currie J."/>
            <person name="Collura K."/>
            <person name="Luo M."/>
            <person name="Yang T."/>
            <person name="Ammiraju J.S.S."/>
            <person name="Engler F."/>
            <person name="Soderlund C."/>
            <person name="Wing R.A."/>
            <person name="Palmer L.E."/>
            <person name="de la Bastide M."/>
            <person name="Spiegel L."/>
            <person name="Nascimento L."/>
            <person name="Zutavern T."/>
            <person name="O'Shaughnessy A."/>
            <person name="Dike S."/>
            <person name="Dedhia N."/>
            <person name="Preston R."/>
            <person name="Balija V."/>
            <person name="McCombie W.R."/>
            <person name="Chow T."/>
            <person name="Chen H."/>
            <person name="Chung M."/>
            <person name="Chen C."/>
            <person name="Shaw J."/>
            <person name="Wu H."/>
            <person name="Hsiao K."/>
            <person name="Chao Y."/>
            <person name="Chu M."/>
            <person name="Cheng C."/>
            <person name="Hour A."/>
            <person name="Lee P."/>
            <person name="Lin S."/>
            <person name="Lin Y."/>
            <person name="Liou J."/>
            <person name="Liu S."/>
            <person name="Hsing Y."/>
            <person name="Raghuvanshi S."/>
            <person name="Mohanty A."/>
            <person name="Bharti A.K."/>
            <person name="Gaur A."/>
            <person name="Gupta V."/>
            <person name="Kumar D."/>
            <person name="Ravi V."/>
            <person name="Vij S."/>
            <person name="Kapur A."/>
            <person name="Khurana P."/>
            <person name="Khurana P."/>
            <person name="Khurana J.P."/>
            <person name="Tyagi A.K."/>
            <person name="Gaikwad K."/>
            <person name="Singh A."/>
            <person name="Dalal V."/>
            <person name="Srivastava S."/>
            <person name="Dixit A."/>
            <person name="Pal A.K."/>
            <person name="Ghazi I.A."/>
            <person name="Yadav M."/>
            <person name="Pandit A."/>
            <person name="Bhargava A."/>
            <person name="Sureshbabu K."/>
            <person name="Batra K."/>
            <person name="Sharma T.R."/>
            <person name="Mohapatra T."/>
            <person name="Singh N.K."/>
            <person name="Messing J."/>
            <person name="Nelson A.B."/>
            <person name="Fuks G."/>
            <person name="Kavchok S."/>
            <person name="Keizer G."/>
            <person name="Linton E."/>
            <person name="Llaca V."/>
            <person name="Song R."/>
            <person name="Tanyolac B."/>
            <person name="Young S."/>
            <person name="Ho-Il K."/>
            <person name="Hahn J.H."/>
            <person name="Sangsakoo G."/>
            <person name="Vanavichit A."/>
            <person name="de Mattos Luiz.A.T."/>
            <person name="Zimmer P.D."/>
            <person name="Malone G."/>
            <person name="Dellagostin O."/>
            <person name="de Oliveira A.C."/>
            <person name="Bevan M."/>
            <person name="Bancroft I."/>
            <person name="Minx P."/>
            <person name="Cordum H."/>
            <person name="Wilson R."/>
            <person name="Cheng Z."/>
            <person name="Jin W."/>
            <person name="Jiang J."/>
            <person name="Leong S.A."/>
            <person name="Iwama H."/>
            <person name="Gojobori T."/>
            <person name="Itoh T."/>
            <person name="Niimura Y."/>
            <person name="Fujii Y."/>
            <person name="Habara T."/>
            <person name="Sakai H."/>
            <person name="Sato Y."/>
            <person name="Wilson G."/>
            <person name="Kumar K."/>
            <person name="McCouch S."/>
            <person name="Juretic N."/>
            <person name="Hoen D."/>
            <person name="Wright S."/>
            <person name="Bruskiewich R."/>
            <person name="Bureau T."/>
            <person name="Miyao A."/>
            <person name="Hirochika H."/>
            <person name="Nishikawa T."/>
            <person name="Kadowaki K."/>
            <person name="Sugiura M."/>
            <person name="Burr B."/>
            <person name="Sasaki T."/>
        </authorList>
    </citation>
    <scope>NUCLEOTIDE SEQUENCE [LARGE SCALE GENOMIC DNA]</scope>
    <source>
        <strain evidence="3">cv. Nipponbare</strain>
    </source>
</reference>
<accession>Q654W6</accession>
<dbReference type="Proteomes" id="UP000000763">
    <property type="component" value="Chromosome 6"/>
</dbReference>
<evidence type="ECO:0000313" key="2">
    <source>
        <dbReference type="EMBL" id="BAD45651.1"/>
    </source>
</evidence>
<protein>
    <submittedName>
        <fullName evidence="2">Uncharacterized protein</fullName>
    </submittedName>
</protein>
<feature type="region of interest" description="Disordered" evidence="1">
    <location>
        <begin position="73"/>
        <end position="102"/>
    </location>
</feature>
<evidence type="ECO:0000256" key="1">
    <source>
        <dbReference type="SAM" id="MobiDB-lite"/>
    </source>
</evidence>